<feature type="transmembrane region" description="Helical" evidence="6">
    <location>
        <begin position="187"/>
        <end position="204"/>
    </location>
</feature>
<reference evidence="7 8" key="1">
    <citation type="submission" date="2018-06" db="EMBL/GenBank/DDBJ databases">
        <title>Nitrincola tibetense sp. nov., isolated from Lake XuguoCo on Tibetan Plateau.</title>
        <authorList>
            <person name="Xing P."/>
        </authorList>
    </citation>
    <scope>NUCLEOTIDE SEQUENCE [LARGE SCALE GENOMIC DNA]</scope>
    <source>
        <strain evidence="8">xg18</strain>
    </source>
</reference>
<accession>A0A364NNZ8</accession>
<dbReference type="Proteomes" id="UP000250744">
    <property type="component" value="Unassembled WGS sequence"/>
</dbReference>
<evidence type="ECO:0000313" key="7">
    <source>
        <dbReference type="EMBL" id="RAU18605.1"/>
    </source>
</evidence>
<comment type="subcellular location">
    <subcellularLocation>
        <location evidence="1">Cell membrane</location>
        <topology evidence="1">Multi-pass membrane protein</topology>
    </subcellularLocation>
</comment>
<evidence type="ECO:0000256" key="6">
    <source>
        <dbReference type="SAM" id="Phobius"/>
    </source>
</evidence>
<dbReference type="RefSeq" id="WP_112158710.1">
    <property type="nucleotide sequence ID" value="NZ_QKRX01000004.1"/>
</dbReference>
<evidence type="ECO:0000256" key="3">
    <source>
        <dbReference type="ARBA" id="ARBA00022692"/>
    </source>
</evidence>
<comment type="caution">
    <text evidence="7">The sequence shown here is derived from an EMBL/GenBank/DDBJ whole genome shotgun (WGS) entry which is preliminary data.</text>
</comment>
<keyword evidence="2" id="KW-1003">Cell membrane</keyword>
<organism evidence="7 8">
    <name type="scientific">Nitrincola tibetensis</name>
    <dbReference type="NCBI Taxonomy" id="2219697"/>
    <lineage>
        <taxon>Bacteria</taxon>
        <taxon>Pseudomonadati</taxon>
        <taxon>Pseudomonadota</taxon>
        <taxon>Gammaproteobacteria</taxon>
        <taxon>Oceanospirillales</taxon>
        <taxon>Oceanospirillaceae</taxon>
        <taxon>Nitrincola</taxon>
    </lineage>
</organism>
<dbReference type="GO" id="GO:0015171">
    <property type="term" value="F:amino acid transmembrane transporter activity"/>
    <property type="evidence" value="ECO:0007669"/>
    <property type="project" value="TreeGrafter"/>
</dbReference>
<dbReference type="PANTHER" id="PTHR30086:SF20">
    <property type="entry name" value="ARGININE EXPORTER PROTEIN ARGO-RELATED"/>
    <property type="match status" value="1"/>
</dbReference>
<evidence type="ECO:0000256" key="1">
    <source>
        <dbReference type="ARBA" id="ARBA00004651"/>
    </source>
</evidence>
<feature type="transmembrane region" description="Helical" evidence="6">
    <location>
        <begin position="118"/>
        <end position="139"/>
    </location>
</feature>
<evidence type="ECO:0000256" key="4">
    <source>
        <dbReference type="ARBA" id="ARBA00022989"/>
    </source>
</evidence>
<evidence type="ECO:0000256" key="5">
    <source>
        <dbReference type="ARBA" id="ARBA00023136"/>
    </source>
</evidence>
<dbReference type="GO" id="GO:0033228">
    <property type="term" value="P:cysteine export across plasma membrane"/>
    <property type="evidence" value="ECO:0007669"/>
    <property type="project" value="TreeGrafter"/>
</dbReference>
<keyword evidence="5 6" id="KW-0472">Membrane</keyword>
<dbReference type="GO" id="GO:0005886">
    <property type="term" value="C:plasma membrane"/>
    <property type="evidence" value="ECO:0007669"/>
    <property type="project" value="UniProtKB-SubCell"/>
</dbReference>
<protein>
    <submittedName>
        <fullName evidence="7">LysE family translocator</fullName>
    </submittedName>
</protein>
<name>A0A364NNZ8_9GAMM</name>
<evidence type="ECO:0000313" key="8">
    <source>
        <dbReference type="Proteomes" id="UP000250744"/>
    </source>
</evidence>
<gene>
    <name evidence="7" type="ORF">DN062_07495</name>
</gene>
<dbReference type="OrthoDB" id="9812084at2"/>
<sequence length="205" mass="22378">MLSYLSDWAVFLLPVMLFSLSMSATPGPNNVMLTASGANFGFVRSLPHMFGITIGVMLLMAMVMLGLGVIFERFPFFQTLIKVAGSVYLLWLGWKIAISPPPQLENADGKRPFSFFQAAAFQFVNPKAWMMAISAIGLFTLTGDDFILSSIMIIAAMGVVNFPAIACWAGFGVAIGRLLKTPKHWTVFNRFMGGLTASCVVMILM</sequence>
<keyword evidence="8" id="KW-1185">Reference proteome</keyword>
<keyword evidence="3 6" id="KW-0812">Transmembrane</keyword>
<feature type="transmembrane region" description="Helical" evidence="6">
    <location>
        <begin position="151"/>
        <end position="175"/>
    </location>
</feature>
<keyword evidence="4 6" id="KW-1133">Transmembrane helix</keyword>
<dbReference type="InterPro" id="IPR001123">
    <property type="entry name" value="LeuE-type"/>
</dbReference>
<dbReference type="Pfam" id="PF01810">
    <property type="entry name" value="LysE"/>
    <property type="match status" value="1"/>
</dbReference>
<evidence type="ECO:0000256" key="2">
    <source>
        <dbReference type="ARBA" id="ARBA00022475"/>
    </source>
</evidence>
<dbReference type="EMBL" id="QKRX01000004">
    <property type="protein sequence ID" value="RAU18605.1"/>
    <property type="molecule type" value="Genomic_DNA"/>
</dbReference>
<feature type="transmembrane region" description="Helical" evidence="6">
    <location>
        <begin position="47"/>
        <end position="67"/>
    </location>
</feature>
<dbReference type="AlphaFoldDB" id="A0A364NNZ8"/>
<proteinExistence type="predicted"/>
<dbReference type="PANTHER" id="PTHR30086">
    <property type="entry name" value="ARGININE EXPORTER PROTEIN ARGO"/>
    <property type="match status" value="1"/>
</dbReference>